<evidence type="ECO:0000313" key="6">
    <source>
        <dbReference type="EMBL" id="EZF47235.1"/>
    </source>
</evidence>
<organism evidence="6">
    <name type="scientific">Trichophyton rubrum CBS 288.86</name>
    <dbReference type="NCBI Taxonomy" id="1215330"/>
    <lineage>
        <taxon>Eukaryota</taxon>
        <taxon>Fungi</taxon>
        <taxon>Dikarya</taxon>
        <taxon>Ascomycota</taxon>
        <taxon>Pezizomycotina</taxon>
        <taxon>Eurotiomycetes</taxon>
        <taxon>Eurotiomycetidae</taxon>
        <taxon>Onygenales</taxon>
        <taxon>Arthrodermataceae</taxon>
        <taxon>Trichophyton</taxon>
    </lineage>
</organism>
<evidence type="ECO:0000259" key="5">
    <source>
        <dbReference type="Pfam" id="PF18972"/>
    </source>
</evidence>
<dbReference type="GO" id="GO:0005829">
    <property type="term" value="C:cytosol"/>
    <property type="evidence" value="ECO:0007669"/>
    <property type="project" value="TreeGrafter"/>
</dbReference>
<dbReference type="Proteomes" id="UP000023758">
    <property type="component" value="Unassembled WGS sequence"/>
</dbReference>
<dbReference type="InterPro" id="IPR044059">
    <property type="entry name" value="Csn1/TTC4_wheel"/>
</dbReference>
<proteinExistence type="inferred from homology"/>
<dbReference type="PANTHER" id="PTHR46035">
    <property type="entry name" value="TETRATRICOPEPTIDE REPEAT PROTEIN 4"/>
    <property type="match status" value="1"/>
</dbReference>
<dbReference type="GO" id="GO:0005634">
    <property type="term" value="C:nucleus"/>
    <property type="evidence" value="ECO:0007669"/>
    <property type="project" value="TreeGrafter"/>
</dbReference>
<comment type="similarity">
    <text evidence="3">Belongs to the TTC4 family.</text>
</comment>
<feature type="domain" description="Cns1/TTC4 wheel" evidence="5">
    <location>
        <begin position="307"/>
        <end position="416"/>
    </location>
</feature>
<dbReference type="SMART" id="SM00028">
    <property type="entry name" value="TPR"/>
    <property type="match status" value="3"/>
</dbReference>
<gene>
    <name evidence="6" type="ORF">H103_08920</name>
</gene>
<dbReference type="GO" id="GO:0030544">
    <property type="term" value="F:Hsp70 protein binding"/>
    <property type="evidence" value="ECO:0007669"/>
    <property type="project" value="TreeGrafter"/>
</dbReference>
<dbReference type="InterPro" id="IPR011990">
    <property type="entry name" value="TPR-like_helical_dom_sf"/>
</dbReference>
<dbReference type="HOGENOM" id="CLU_040446_0_0_1"/>
<evidence type="ECO:0000256" key="2">
    <source>
        <dbReference type="ARBA" id="ARBA00022803"/>
    </source>
</evidence>
<keyword evidence="2" id="KW-0802">TPR repeat</keyword>
<dbReference type="AlphaFoldDB" id="A0A022VMD3"/>
<evidence type="ECO:0000256" key="4">
    <source>
        <dbReference type="SAM" id="MobiDB-lite"/>
    </source>
</evidence>
<dbReference type="GO" id="GO:0051879">
    <property type="term" value="F:Hsp90 protein binding"/>
    <property type="evidence" value="ECO:0007669"/>
    <property type="project" value="InterPro"/>
</dbReference>
<dbReference type="OrthoDB" id="420195at2759"/>
<dbReference type="PANTHER" id="PTHR46035:SF1">
    <property type="entry name" value="TETRATRICOPEPTIDE REPEAT PROTEIN 4"/>
    <property type="match status" value="1"/>
</dbReference>
<dbReference type="GO" id="GO:0006457">
    <property type="term" value="P:protein folding"/>
    <property type="evidence" value="ECO:0007669"/>
    <property type="project" value="TreeGrafter"/>
</dbReference>
<evidence type="ECO:0000256" key="3">
    <source>
        <dbReference type="ARBA" id="ARBA00023602"/>
    </source>
</evidence>
<accession>A0A022VMD3</accession>
<dbReference type="EMBL" id="KK207949">
    <property type="protein sequence ID" value="EZF47235.1"/>
    <property type="molecule type" value="Genomic_DNA"/>
</dbReference>
<dbReference type="InterPro" id="IPR019734">
    <property type="entry name" value="TPR_rpt"/>
</dbReference>
<dbReference type="CDD" id="cd21381">
    <property type="entry name" value="CTWD_TTC4"/>
    <property type="match status" value="1"/>
</dbReference>
<dbReference type="Pfam" id="PF18972">
    <property type="entry name" value="Wheel"/>
    <property type="match status" value="1"/>
</dbReference>
<dbReference type="FunFam" id="1.25.40.10:FF:000611">
    <property type="entry name" value="TPR repeat protein"/>
    <property type="match status" value="1"/>
</dbReference>
<keyword evidence="1" id="KW-0677">Repeat</keyword>
<feature type="region of interest" description="Disordered" evidence="4">
    <location>
        <begin position="27"/>
        <end position="46"/>
    </location>
</feature>
<name>A0A022VMD3_TRIRU</name>
<dbReference type="Gene3D" id="1.25.40.10">
    <property type="entry name" value="Tetratricopeptide repeat domain"/>
    <property type="match status" value="1"/>
</dbReference>
<sequence>MGRIEELPDDFDESLDLNKAPVFTPLPAAKEPSFLPSGETPFGIKKDALPKGSEALPAMPPAMESVKSHTADEIIELMNQTPLFMTDVDKALQAEGENPQLDAIRALQNEGTRADNAQRFRENGNDFAKVKRWKDAKECYTKGISILTMKDDSWEAPEDPKEEARRLREIEEACFINRALCNLELKNYRSTTLDCASTLKLNPKNIKAFYRSATALLALNKVLEAEDACGRGLHHDKTNQPLQDLSKKIAARKAELDKIAARKREEQRRAEKIQFTLRTALAAREISVRETAQPPDMEDAVMKLSPDPLSPESTLVFPCVLLYPMHAQSDFIKEFAETDTIAQHLEYIFPLPWDKNGEYTIGSVDCYMETAAGGMIKPGKKVSLLAILGGGKVEVVDGLVRINVVPTKMAGKWIAEMKVRKNASK</sequence>
<evidence type="ECO:0000256" key="1">
    <source>
        <dbReference type="ARBA" id="ARBA00022737"/>
    </source>
</evidence>
<reference evidence="6" key="1">
    <citation type="submission" date="2014-02" db="EMBL/GenBank/DDBJ databases">
        <title>The Genome Sequence of Trichophyton rubrum (morphotype fischeri) CBS 288.86.</title>
        <authorList>
            <consortium name="The Broad Institute Genomics Platform"/>
            <person name="Cuomo C.A."/>
            <person name="White T.C."/>
            <person name="Graser Y."/>
            <person name="Martinez-Rossi N."/>
            <person name="Heitman J."/>
            <person name="Young S.K."/>
            <person name="Zeng Q."/>
            <person name="Gargeya S."/>
            <person name="Abouelleil A."/>
            <person name="Alvarado L."/>
            <person name="Chapman S.B."/>
            <person name="Gainer-Dewar J."/>
            <person name="Goldberg J."/>
            <person name="Griggs A."/>
            <person name="Gujja S."/>
            <person name="Hansen M."/>
            <person name="Howarth C."/>
            <person name="Imamovic A."/>
            <person name="Larimer J."/>
            <person name="Martinez D."/>
            <person name="Murphy C."/>
            <person name="Pearson M.D."/>
            <person name="Persinoti G."/>
            <person name="Poon T."/>
            <person name="Priest M."/>
            <person name="Roberts A.D."/>
            <person name="Saif S."/>
            <person name="Shea T.D."/>
            <person name="Sykes S.N."/>
            <person name="Wortman J."/>
            <person name="Nusbaum C."/>
            <person name="Birren B."/>
        </authorList>
    </citation>
    <scope>NUCLEOTIDE SEQUENCE [LARGE SCALE GENOMIC DNA]</scope>
    <source>
        <strain evidence="6">CBS 288.86</strain>
    </source>
</reference>
<dbReference type="SUPFAM" id="SSF48452">
    <property type="entry name" value="TPR-like"/>
    <property type="match status" value="1"/>
</dbReference>
<protein>
    <recommendedName>
        <fullName evidence="5">Cns1/TTC4 wheel domain-containing protein</fullName>
    </recommendedName>
</protein>